<reference evidence="3" key="1">
    <citation type="submission" date="2024-02" db="UniProtKB">
        <authorList>
            <consortium name="WormBaseParasite"/>
        </authorList>
    </citation>
    <scope>IDENTIFICATION</scope>
</reference>
<name>A0AAF3F127_9BILA</name>
<organism evidence="2 3">
    <name type="scientific">Mesorhabditis belari</name>
    <dbReference type="NCBI Taxonomy" id="2138241"/>
    <lineage>
        <taxon>Eukaryota</taxon>
        <taxon>Metazoa</taxon>
        <taxon>Ecdysozoa</taxon>
        <taxon>Nematoda</taxon>
        <taxon>Chromadorea</taxon>
        <taxon>Rhabditida</taxon>
        <taxon>Rhabditina</taxon>
        <taxon>Rhabditomorpha</taxon>
        <taxon>Rhabditoidea</taxon>
        <taxon>Rhabditidae</taxon>
        <taxon>Mesorhabditinae</taxon>
        <taxon>Mesorhabditis</taxon>
    </lineage>
</organism>
<dbReference type="WBParaSite" id="MBELARI_LOCUS19427">
    <property type="protein sequence ID" value="MBELARI_LOCUS19427"/>
    <property type="gene ID" value="MBELARI_LOCUS19427"/>
</dbReference>
<protein>
    <submittedName>
        <fullName evidence="3">Uncharacterized protein</fullName>
    </submittedName>
</protein>
<keyword evidence="2" id="KW-1185">Reference proteome</keyword>
<dbReference type="Proteomes" id="UP000887575">
    <property type="component" value="Unassembled WGS sequence"/>
</dbReference>
<evidence type="ECO:0000256" key="1">
    <source>
        <dbReference type="SAM" id="MobiDB-lite"/>
    </source>
</evidence>
<feature type="region of interest" description="Disordered" evidence="1">
    <location>
        <begin position="1"/>
        <end position="20"/>
    </location>
</feature>
<dbReference type="AlphaFoldDB" id="A0AAF3F127"/>
<evidence type="ECO:0000313" key="3">
    <source>
        <dbReference type="WBParaSite" id="MBELARI_LOCUS19427"/>
    </source>
</evidence>
<accession>A0AAF3F127</accession>
<proteinExistence type="predicted"/>
<evidence type="ECO:0000313" key="2">
    <source>
        <dbReference type="Proteomes" id="UP000887575"/>
    </source>
</evidence>
<sequence length="89" mass="10416">MISMINYPSDSPKEFYGGSNPEGRFYFPNRYRKSKKEPALVEQQEPENEEMIKETLRKLSATMWTETIHRQIAIKLQEDPSPTPTQINP</sequence>